<sequence>MLFVQMLRSSSSARLLGVLVSTRMFVILTLTLPLHPLAASLSLDNSILMLVTRVVVPFGLQNRNEFALTLRA</sequence>
<dbReference type="AlphaFoldDB" id="A0A9P7F287"/>
<name>A0A9P7F287_9AGAM</name>
<dbReference type="RefSeq" id="XP_041290789.1">
    <property type="nucleotide sequence ID" value="XM_041437927.1"/>
</dbReference>
<protein>
    <submittedName>
        <fullName evidence="1">Uncharacterized protein</fullName>
    </submittedName>
</protein>
<reference evidence="1" key="1">
    <citation type="journal article" date="2020" name="New Phytol.">
        <title>Comparative genomics reveals dynamic genome evolution in host specialist ectomycorrhizal fungi.</title>
        <authorList>
            <person name="Lofgren L.A."/>
            <person name="Nguyen N.H."/>
            <person name="Vilgalys R."/>
            <person name="Ruytinx J."/>
            <person name="Liao H.L."/>
            <person name="Branco S."/>
            <person name="Kuo A."/>
            <person name="LaButti K."/>
            <person name="Lipzen A."/>
            <person name="Andreopoulos W."/>
            <person name="Pangilinan J."/>
            <person name="Riley R."/>
            <person name="Hundley H."/>
            <person name="Na H."/>
            <person name="Barry K."/>
            <person name="Grigoriev I.V."/>
            <person name="Stajich J.E."/>
            <person name="Kennedy P.G."/>
        </authorList>
    </citation>
    <scope>NUCLEOTIDE SEQUENCE</scope>
    <source>
        <strain evidence="1">FC423</strain>
    </source>
</reference>
<dbReference type="EMBL" id="JABBWM010000042">
    <property type="protein sequence ID" value="KAG2104084.1"/>
    <property type="molecule type" value="Genomic_DNA"/>
</dbReference>
<dbReference type="GeneID" id="64700186"/>
<evidence type="ECO:0000313" key="1">
    <source>
        <dbReference type="EMBL" id="KAG2104084.1"/>
    </source>
</evidence>
<organism evidence="1 2">
    <name type="scientific">Suillus discolor</name>
    <dbReference type="NCBI Taxonomy" id="1912936"/>
    <lineage>
        <taxon>Eukaryota</taxon>
        <taxon>Fungi</taxon>
        <taxon>Dikarya</taxon>
        <taxon>Basidiomycota</taxon>
        <taxon>Agaricomycotina</taxon>
        <taxon>Agaricomycetes</taxon>
        <taxon>Agaricomycetidae</taxon>
        <taxon>Boletales</taxon>
        <taxon>Suillineae</taxon>
        <taxon>Suillaceae</taxon>
        <taxon>Suillus</taxon>
    </lineage>
</organism>
<accession>A0A9P7F287</accession>
<gene>
    <name evidence="1" type="ORF">F5147DRAFT_704995</name>
</gene>
<evidence type="ECO:0000313" key="2">
    <source>
        <dbReference type="Proteomes" id="UP000823399"/>
    </source>
</evidence>
<proteinExistence type="predicted"/>
<comment type="caution">
    <text evidence="1">The sequence shown here is derived from an EMBL/GenBank/DDBJ whole genome shotgun (WGS) entry which is preliminary data.</text>
</comment>
<keyword evidence="2" id="KW-1185">Reference proteome</keyword>
<dbReference type="Proteomes" id="UP000823399">
    <property type="component" value="Unassembled WGS sequence"/>
</dbReference>